<dbReference type="AlphaFoldDB" id="A0A9W7EMM8"/>
<dbReference type="InterPro" id="IPR008984">
    <property type="entry name" value="SMAD_FHA_dom_sf"/>
</dbReference>
<sequence>MFNPPPPHRPLTLALATLAQGSPKKTKSKKTKTQTTPTLTTLTLNDTEVSTNHATLSVKYFRKKNLILSSSLIIKDLNSSNGTFINGKKLEPKKTRAAFINDSVRFGASVCRIKNHLSPASTEAGLTTGT</sequence>
<dbReference type="EMBL" id="BLQM01000349">
    <property type="protein sequence ID" value="GMH84768.1"/>
    <property type="molecule type" value="Genomic_DNA"/>
</dbReference>
<dbReference type="Proteomes" id="UP001162640">
    <property type="component" value="Unassembled WGS sequence"/>
</dbReference>
<evidence type="ECO:0000313" key="3">
    <source>
        <dbReference type="Proteomes" id="UP001162640"/>
    </source>
</evidence>
<dbReference type="InterPro" id="IPR050923">
    <property type="entry name" value="Cell_Proc_Reg/RNA_Proc"/>
</dbReference>
<dbReference type="Gene3D" id="2.60.200.20">
    <property type="match status" value="1"/>
</dbReference>
<dbReference type="SUPFAM" id="SSF49879">
    <property type="entry name" value="SMAD/FHA domain"/>
    <property type="match status" value="1"/>
</dbReference>
<dbReference type="PANTHER" id="PTHR23308">
    <property type="entry name" value="NUCLEAR INHIBITOR OF PROTEIN PHOSPHATASE-1"/>
    <property type="match status" value="1"/>
</dbReference>
<evidence type="ECO:0000313" key="2">
    <source>
        <dbReference type="EMBL" id="GMH84768.1"/>
    </source>
</evidence>
<proteinExistence type="predicted"/>
<reference evidence="3" key="1">
    <citation type="journal article" date="2023" name="Commun. Biol.">
        <title>Genome analysis of Parmales, the sister group of diatoms, reveals the evolutionary specialization of diatoms from phago-mixotrophs to photoautotrophs.</title>
        <authorList>
            <person name="Ban H."/>
            <person name="Sato S."/>
            <person name="Yoshikawa S."/>
            <person name="Yamada K."/>
            <person name="Nakamura Y."/>
            <person name="Ichinomiya M."/>
            <person name="Sato N."/>
            <person name="Blanc-Mathieu R."/>
            <person name="Endo H."/>
            <person name="Kuwata A."/>
            <person name="Ogata H."/>
        </authorList>
    </citation>
    <scope>NUCLEOTIDE SEQUENCE [LARGE SCALE GENOMIC DNA]</scope>
</reference>
<dbReference type="InterPro" id="IPR000253">
    <property type="entry name" value="FHA_dom"/>
</dbReference>
<accession>A0A9W7EMM8</accession>
<name>A0A9W7EMM8_9STRA</name>
<dbReference type="CDD" id="cd00060">
    <property type="entry name" value="FHA"/>
    <property type="match status" value="1"/>
</dbReference>
<protein>
    <recommendedName>
        <fullName evidence="1">FHA domain-containing protein</fullName>
    </recommendedName>
</protein>
<dbReference type="Pfam" id="PF00498">
    <property type="entry name" value="FHA"/>
    <property type="match status" value="1"/>
</dbReference>
<dbReference type="PROSITE" id="PS50006">
    <property type="entry name" value="FHA_DOMAIN"/>
    <property type="match status" value="1"/>
</dbReference>
<gene>
    <name evidence="2" type="ORF">TL16_g10020</name>
</gene>
<feature type="domain" description="FHA" evidence="1">
    <location>
        <begin position="42"/>
        <end position="90"/>
    </location>
</feature>
<evidence type="ECO:0000259" key="1">
    <source>
        <dbReference type="PROSITE" id="PS50006"/>
    </source>
</evidence>
<organism evidence="2 3">
    <name type="scientific">Triparma laevis f. inornata</name>
    <dbReference type="NCBI Taxonomy" id="1714386"/>
    <lineage>
        <taxon>Eukaryota</taxon>
        <taxon>Sar</taxon>
        <taxon>Stramenopiles</taxon>
        <taxon>Ochrophyta</taxon>
        <taxon>Bolidophyceae</taxon>
        <taxon>Parmales</taxon>
        <taxon>Triparmaceae</taxon>
        <taxon>Triparma</taxon>
    </lineage>
</organism>
<comment type="caution">
    <text evidence="2">The sequence shown here is derived from an EMBL/GenBank/DDBJ whole genome shotgun (WGS) entry which is preliminary data.</text>
</comment>